<dbReference type="SUPFAM" id="SSF90123">
    <property type="entry name" value="ABC transporter transmembrane region"/>
    <property type="match status" value="1"/>
</dbReference>
<reference evidence="17 18" key="1">
    <citation type="journal article" date="2020" name="mSystems">
        <title>Defining Genomic and Predicted Metabolic Features of the Acetobacterium Genus.</title>
        <authorList>
            <person name="Ross D.E."/>
            <person name="Marshall C.W."/>
            <person name="Gulliver D."/>
            <person name="May H.D."/>
            <person name="Norman R.S."/>
        </authorList>
    </citation>
    <scope>NUCLEOTIDE SEQUENCE [LARGE SCALE GENOMIC DNA]</scope>
    <source>
        <strain evidence="17 18">DSM 9173</strain>
    </source>
</reference>
<dbReference type="InterPro" id="IPR005897">
    <property type="entry name" value="Pept_C39_ABC_bacteriocin"/>
</dbReference>
<evidence type="ECO:0000256" key="11">
    <source>
        <dbReference type="ARBA" id="ARBA00022989"/>
    </source>
</evidence>
<dbReference type="PROSITE" id="PS50929">
    <property type="entry name" value="ABC_TM1F"/>
    <property type="match status" value="1"/>
</dbReference>
<proteinExistence type="predicted"/>
<keyword evidence="12 13" id="KW-0472">Membrane</keyword>
<feature type="domain" description="ABC transporter" evidence="14">
    <location>
        <begin position="483"/>
        <end position="717"/>
    </location>
</feature>
<dbReference type="InterPro" id="IPR036640">
    <property type="entry name" value="ABC1_TM_sf"/>
</dbReference>
<evidence type="ECO:0000259" key="14">
    <source>
        <dbReference type="PROSITE" id="PS50893"/>
    </source>
</evidence>
<dbReference type="NCBIfam" id="TIGR01193">
    <property type="entry name" value="bacteriocin_ABC"/>
    <property type="match status" value="1"/>
</dbReference>
<evidence type="ECO:0000256" key="6">
    <source>
        <dbReference type="ARBA" id="ARBA00022741"/>
    </source>
</evidence>
<comment type="caution">
    <text evidence="17">The sequence shown here is derived from an EMBL/GenBank/DDBJ whole genome shotgun (WGS) entry which is preliminary data.</text>
</comment>
<evidence type="ECO:0000256" key="3">
    <source>
        <dbReference type="ARBA" id="ARBA00022475"/>
    </source>
</evidence>
<dbReference type="SUPFAM" id="SSF52540">
    <property type="entry name" value="P-loop containing nucleoside triphosphate hydrolases"/>
    <property type="match status" value="1"/>
</dbReference>
<keyword evidence="2" id="KW-0813">Transport</keyword>
<dbReference type="Pfam" id="PF00005">
    <property type="entry name" value="ABC_tran"/>
    <property type="match status" value="1"/>
</dbReference>
<dbReference type="CDD" id="cd18570">
    <property type="entry name" value="ABC_6TM_PCAT1_LagD_like"/>
    <property type="match status" value="1"/>
</dbReference>
<evidence type="ECO:0000256" key="13">
    <source>
        <dbReference type="SAM" id="Phobius"/>
    </source>
</evidence>
<evidence type="ECO:0000313" key="18">
    <source>
        <dbReference type="Proteomes" id="UP000653358"/>
    </source>
</evidence>
<keyword evidence="7" id="KW-0378">Hydrolase</keyword>
<organism evidence="17 18">
    <name type="scientific">Acetobacterium tundrae</name>
    <dbReference type="NCBI Taxonomy" id="132932"/>
    <lineage>
        <taxon>Bacteria</taxon>
        <taxon>Bacillati</taxon>
        <taxon>Bacillota</taxon>
        <taxon>Clostridia</taxon>
        <taxon>Eubacteriales</taxon>
        <taxon>Eubacteriaceae</taxon>
        <taxon>Acetobacterium</taxon>
    </lineage>
</organism>
<name>A0ABR6WQC7_9FIRM</name>
<evidence type="ECO:0000256" key="7">
    <source>
        <dbReference type="ARBA" id="ARBA00022801"/>
    </source>
</evidence>
<feature type="domain" description="ABC transmembrane type-1" evidence="15">
    <location>
        <begin position="169"/>
        <end position="448"/>
    </location>
</feature>
<dbReference type="Pfam" id="PF00664">
    <property type="entry name" value="ABC_membrane"/>
    <property type="match status" value="1"/>
</dbReference>
<feature type="transmembrane region" description="Helical" evidence="13">
    <location>
        <begin position="201"/>
        <end position="223"/>
    </location>
</feature>
<dbReference type="InterPro" id="IPR003439">
    <property type="entry name" value="ABC_transporter-like_ATP-bd"/>
</dbReference>
<dbReference type="CDD" id="cd02418">
    <property type="entry name" value="Peptidase_C39B"/>
    <property type="match status" value="1"/>
</dbReference>
<gene>
    <name evidence="17" type="ORF">GH807_16590</name>
</gene>
<dbReference type="PROSITE" id="PS00211">
    <property type="entry name" value="ABC_TRANSPORTER_1"/>
    <property type="match status" value="1"/>
</dbReference>
<dbReference type="PROSITE" id="PS50990">
    <property type="entry name" value="PEPTIDASE_C39"/>
    <property type="match status" value="1"/>
</dbReference>
<dbReference type="InterPro" id="IPR003593">
    <property type="entry name" value="AAA+_ATPase"/>
</dbReference>
<dbReference type="Gene3D" id="1.20.1560.10">
    <property type="entry name" value="ABC transporter type 1, transmembrane domain"/>
    <property type="match status" value="1"/>
</dbReference>
<evidence type="ECO:0000256" key="8">
    <source>
        <dbReference type="ARBA" id="ARBA00022807"/>
    </source>
</evidence>
<dbReference type="Gene3D" id="3.90.70.10">
    <property type="entry name" value="Cysteine proteinases"/>
    <property type="match status" value="1"/>
</dbReference>
<keyword evidence="9" id="KW-0067">ATP-binding</keyword>
<evidence type="ECO:0000256" key="5">
    <source>
        <dbReference type="ARBA" id="ARBA00022692"/>
    </source>
</evidence>
<keyword evidence="8" id="KW-0788">Thiol protease</keyword>
<dbReference type="SMART" id="SM00382">
    <property type="entry name" value="AAA"/>
    <property type="match status" value="1"/>
</dbReference>
<dbReference type="Pfam" id="PF03412">
    <property type="entry name" value="Peptidase_C39"/>
    <property type="match status" value="1"/>
</dbReference>
<evidence type="ECO:0000256" key="12">
    <source>
        <dbReference type="ARBA" id="ARBA00023136"/>
    </source>
</evidence>
<accession>A0ABR6WQC7</accession>
<keyword evidence="3" id="KW-1003">Cell membrane</keyword>
<protein>
    <submittedName>
        <fullName evidence="17">Peptide cleavage/export ABC transporter</fullName>
    </submittedName>
</protein>
<dbReference type="PANTHER" id="PTHR43394">
    <property type="entry name" value="ATP-DEPENDENT PERMEASE MDL1, MITOCHONDRIAL"/>
    <property type="match status" value="1"/>
</dbReference>
<dbReference type="PROSITE" id="PS50893">
    <property type="entry name" value="ABC_TRANSPORTER_2"/>
    <property type="match status" value="1"/>
</dbReference>
<dbReference type="InterPro" id="IPR005074">
    <property type="entry name" value="Peptidase_C39"/>
</dbReference>
<evidence type="ECO:0000256" key="1">
    <source>
        <dbReference type="ARBA" id="ARBA00004651"/>
    </source>
</evidence>
<evidence type="ECO:0000256" key="2">
    <source>
        <dbReference type="ARBA" id="ARBA00022448"/>
    </source>
</evidence>
<evidence type="ECO:0000256" key="10">
    <source>
        <dbReference type="ARBA" id="ARBA00022967"/>
    </source>
</evidence>
<evidence type="ECO:0000313" key="17">
    <source>
        <dbReference type="EMBL" id="MBC3798637.1"/>
    </source>
</evidence>
<keyword evidence="18" id="KW-1185">Reference proteome</keyword>
<dbReference type="InterPro" id="IPR027417">
    <property type="entry name" value="P-loop_NTPase"/>
</dbReference>
<evidence type="ECO:0000256" key="4">
    <source>
        <dbReference type="ARBA" id="ARBA00022670"/>
    </source>
</evidence>
<evidence type="ECO:0000259" key="15">
    <source>
        <dbReference type="PROSITE" id="PS50929"/>
    </source>
</evidence>
<feature type="domain" description="Peptidase C39" evidence="16">
    <location>
        <begin position="10"/>
        <end position="136"/>
    </location>
</feature>
<dbReference type="InterPro" id="IPR039421">
    <property type="entry name" value="Type_1_exporter"/>
</dbReference>
<keyword evidence="10" id="KW-1278">Translocase</keyword>
<dbReference type="InterPro" id="IPR017871">
    <property type="entry name" value="ABC_transporter-like_CS"/>
</dbReference>
<evidence type="ECO:0000259" key="16">
    <source>
        <dbReference type="PROSITE" id="PS50990"/>
    </source>
</evidence>
<dbReference type="EMBL" id="WJBB01000043">
    <property type="protein sequence ID" value="MBC3798637.1"/>
    <property type="molecule type" value="Genomic_DNA"/>
</dbReference>
<evidence type="ECO:0000256" key="9">
    <source>
        <dbReference type="ARBA" id="ARBA00022840"/>
    </source>
</evidence>
<feature type="transmembrane region" description="Helical" evidence="13">
    <location>
        <begin position="304"/>
        <end position="323"/>
    </location>
</feature>
<keyword evidence="4" id="KW-0645">Protease</keyword>
<comment type="subcellular location">
    <subcellularLocation>
        <location evidence="1">Cell membrane</location>
        <topology evidence="1">Multi-pass membrane protein</topology>
    </subcellularLocation>
</comment>
<keyword evidence="6" id="KW-0547">Nucleotide-binding</keyword>
<feature type="transmembrane region" description="Helical" evidence="13">
    <location>
        <begin position="164"/>
        <end position="189"/>
    </location>
</feature>
<dbReference type="Proteomes" id="UP000653358">
    <property type="component" value="Unassembled WGS sequence"/>
</dbReference>
<dbReference type="InterPro" id="IPR011527">
    <property type="entry name" value="ABC1_TM_dom"/>
</dbReference>
<feature type="transmembrane region" description="Helical" evidence="13">
    <location>
        <begin position="276"/>
        <end position="298"/>
    </location>
</feature>
<dbReference type="Gene3D" id="3.40.50.300">
    <property type="entry name" value="P-loop containing nucleotide triphosphate hydrolases"/>
    <property type="match status" value="1"/>
</dbReference>
<keyword evidence="11 13" id="KW-1133">Transmembrane helix</keyword>
<keyword evidence="5 13" id="KW-0812">Transmembrane</keyword>
<dbReference type="PANTHER" id="PTHR43394:SF1">
    <property type="entry name" value="ATP-BINDING CASSETTE SUB-FAMILY B MEMBER 10, MITOCHONDRIAL"/>
    <property type="match status" value="1"/>
</dbReference>
<sequence>MFKKYICVKQHDIQDCGAACLATISKTYGLNLSISRIRELAGTDTLGTNAFGMVQAAEKLGFTAKAVKGTAESLYNDFPLPAIAHMLIDQSLLHYVVIHKINKKKKQIIIADPAKGIQVLSEEEFINRWTKVLIILVPTQSFEKGNHNQGVLRRFFQLLMPQKALLFNVFLASIIITLLGIVASFYFKFLMDDILPNNLRGTLNVISIGFLLLYVFQTILGAFRSHLLLYLSQRLDIPLILGYYKHVLQLPMNFFGTRKVGEIISRFMDASKIRDAISGSTLTLMIDTIMVFAGGIILFIQSSILFGIAVMIAVFYGIIAWSFNKSYKKNQQEIMEENSQVTSYLVESLQGIETVKSFNAEDRSDFETEKRFVKLLKTVFKGGVLQNAQGSLKTIVQLSGGLIILWVGSIQVMDGIMSIGQLFTFNALLVYFLDPIRNLINLQLSMQTAIVSAERLAEILDLELEKDETEYKKLSPLKLMGKISFKNVNFRYGTRELVLKDINMKINVGERIALVGESGSGKTTLAKLLLNFYQIEKGEILIDDYNIQDINRDLLRQRIGYIPQNIFLFSGTVQENLMLGNENATMEEIIDVCRITTVHDFINQMPLRYNTHLDENGTNLSGGQRQRLALARAIIKNPDILIMDEATSNLDSTTEKSIENLIKENFKEMTMIIIAHRLSTIRSCDKIFVMDQGQIIEAGTHQELLKKKEKYYELWESQFPDQMLSTERSE</sequence>